<dbReference type="InterPro" id="IPR050713">
    <property type="entry name" value="RTP_Phos/Ushers"/>
</dbReference>
<dbReference type="Gene3D" id="2.60.40.10">
    <property type="entry name" value="Immunoglobulins"/>
    <property type="match status" value="6"/>
</dbReference>
<feature type="domain" description="Fibronectin type-III" evidence="3">
    <location>
        <begin position="803"/>
        <end position="911"/>
    </location>
</feature>
<keyword evidence="2" id="KW-1133">Transmembrane helix</keyword>
<dbReference type="SUPFAM" id="SSF49265">
    <property type="entry name" value="Fibronectin type III"/>
    <property type="match status" value="5"/>
</dbReference>
<keyword evidence="2" id="KW-0812">Transmembrane</keyword>
<dbReference type="InterPro" id="IPR003961">
    <property type="entry name" value="FN3_dom"/>
</dbReference>
<evidence type="ECO:0000259" key="3">
    <source>
        <dbReference type="PROSITE" id="PS50853"/>
    </source>
</evidence>
<feature type="region of interest" description="Disordered" evidence="1">
    <location>
        <begin position="1477"/>
        <end position="1540"/>
    </location>
</feature>
<dbReference type="PROSITE" id="PS50853">
    <property type="entry name" value="FN3"/>
    <property type="match status" value="2"/>
</dbReference>
<dbReference type="Proteomes" id="UP000325440">
    <property type="component" value="Unassembled WGS sequence"/>
</dbReference>
<reference evidence="4 5" key="1">
    <citation type="submission" date="2019-08" db="EMBL/GenBank/DDBJ databases">
        <authorList>
            <person name="Alioto T."/>
            <person name="Alioto T."/>
            <person name="Gomez Garrido J."/>
        </authorList>
    </citation>
    <scope>NUCLEOTIDE SEQUENCE [LARGE SCALE GENOMIC DNA]</scope>
</reference>
<feature type="compositionally biased region" description="Basic and acidic residues" evidence="1">
    <location>
        <begin position="1502"/>
        <end position="1518"/>
    </location>
</feature>
<dbReference type="InterPro" id="IPR036116">
    <property type="entry name" value="FN3_sf"/>
</dbReference>
<evidence type="ECO:0000313" key="5">
    <source>
        <dbReference type="Proteomes" id="UP000325440"/>
    </source>
</evidence>
<dbReference type="CDD" id="cd00063">
    <property type="entry name" value="FN3"/>
    <property type="match status" value="3"/>
</dbReference>
<sequence length="1635" mass="183307">MGGQQYTRNCRHSRRPPRPPWIVPLALILLFINLACSSITCGSGIKSPGVTVPRGDIVLEYGSHKPLEITCILDPDNEIVQSMFPGHSDESGDGNGTSIQPSQKIQFFKNEDLVPAKYVTMVNSTAARLFVPDPPAGLDSYYCMLLNNSSSDPVMNYDQSSTLSSYSSTFSTVQPTSLETSGPPPLMSGKSAVGVCLNRVAIGYKPFPISNFSCISHNWVSLRCNWTKPQNPVVTNYKLYFRLPGRAGNRMAMICPNDTDIRENTCYWDQFTKPIYRKVYEYYNFTLTGENVFGISHTSFVFHHYANVIPASPMNITVLNKTQSSAMLKWSVGEMSIFPRELVHKIEYKSQWDSNPEHWHSVNVNDVCNASLTSNQTNPTKKTNCRKDRDFYYFNVTDLKYPFTHYDFRIYVRSSVARGEDKWSAPGCITLKTKPTIPKRPPRTDIGSFECVTSPVDKSTRDVYIYWQNIDDSEKCGDLFEYRAYYTTVMADNITIIHSSNETYKNYAKFDGLNTSVGYTFTIYSANKEGLSSEYSTVYVPSESDKLGEPLSFTKMAFDDRGVFELSWKNASNHKLFNTNQFNDYTIFWCENDQDRPYQCNGYMNWVHIPSSESCYNVTLVDHMKIYQFAISANSKVLTTNSNSLSQPILSSSGMVWASCTVLHNKIVGKIKNVWVNMIGSTMMELRWKLDCSDRISAVLGFRIFYCPVVSINNSDCKETTLNKTVGGEMAQDSRGIVSITNLKPYTTYKVTMALITKLGEGLQSDPLLNTTLEGGMCYIFTRKKFDIFIIIIICIMSFSAPDIQDLKISVTGLTNTSVTLKWLPPKFTNGIVRYYHIHYYIDQAPQQTHQLDLIDESLDDQQSERRITVHEPKCRLEHLESFMKYKITVTACTTVCSNRSFPLQVQTAVGLPGRVPQPTLLYENSTRIIVSWVRPMKPAGPIDYYELIVAHHSGPTNSQTANGGSSPTALASKQIQENHDKFLYHSDSTMFPVPVPDCNNEHDKGQQTFSFVVRAVNKNPLDPQNSYYGPWSAPGTASCVLPGLPLVLHLVIWSCLFIVLSTVSTYWGNRFWRKYKIMHNVQVVLPPTLNVNFKFDHCNNFGDNALDPGQQYYMEDGHIIYDITPVAGVPYNAANTSSVHDARRNSTASTNTDRLPPARWSPMTATTTIMAADDDDSASSKQHLILPPSLPKMNRERLGDTNSVKSNDGDVPPTEPVLPFFSLPDMPTTIPPMHNRLNSKCNNNFSFQDKVVDNKGCQGTTAGTSLNNGYQDGGFVFNIGYQDDVIDRNNGYQDNRNVTHLDGASTSKSNGYQDSSICSHINGFKTNFQDGVSCAKTGYRDSRISCSNKVIYQDDKVLCAKTDYQDDEHDIKSGYQDYNVALKADYKDNGGTADTDNKNGYHDGGIDSIGNKNSYHESGIVVANTIYQDIEKKQLDEVMIDGDKCTNNDTIPTMSIDCFIGNQQQLLNQNFQQLEENPSTDDNVTHLWPSSVNSSSTTDSVNDHAQKDEPPICHLDDNPQQQQLPLSSPLQKPQPTMQQQNCLDGYCGKQMIIAAAVVNEFGKNNETNDQSLPPNRYVMLDMVAAQKRLQDLGRLEFAKPSTSSIVQPVITEVGSSTCSTAVDQRDNNIEVTTQ</sequence>
<dbReference type="PANTHER" id="PTHR46957:SF3">
    <property type="entry name" value="CYTOKINE RECEPTOR"/>
    <property type="match status" value="1"/>
</dbReference>
<protein>
    <submittedName>
        <fullName evidence="4">Fibronectin type III,Immunoglobulin-like fold</fullName>
    </submittedName>
</protein>
<proteinExistence type="predicted"/>
<keyword evidence="5" id="KW-1185">Reference proteome</keyword>
<evidence type="ECO:0000256" key="1">
    <source>
        <dbReference type="SAM" id="MobiDB-lite"/>
    </source>
</evidence>
<dbReference type="PANTHER" id="PTHR46957">
    <property type="entry name" value="CYTOKINE RECEPTOR"/>
    <property type="match status" value="1"/>
</dbReference>
<feature type="compositionally biased region" description="Low complexity" evidence="1">
    <location>
        <begin position="1520"/>
        <end position="1536"/>
    </location>
</feature>
<accession>A0A5E4NNI7</accession>
<dbReference type="SMART" id="SM00060">
    <property type="entry name" value="FN3"/>
    <property type="match status" value="5"/>
</dbReference>
<gene>
    <name evidence="4" type="ORF">CINCED_3A018202</name>
</gene>
<feature type="domain" description="Fibronectin type-III" evidence="3">
    <location>
        <begin position="670"/>
        <end position="775"/>
    </location>
</feature>
<name>A0A5E4NNI7_9HEMI</name>
<dbReference type="GO" id="GO:0016020">
    <property type="term" value="C:membrane"/>
    <property type="evidence" value="ECO:0007669"/>
    <property type="project" value="UniProtKB-SubCell"/>
</dbReference>
<feature type="transmembrane region" description="Helical" evidence="2">
    <location>
        <begin position="21"/>
        <end position="40"/>
    </location>
</feature>
<organism evidence="4 5">
    <name type="scientific">Cinara cedri</name>
    <dbReference type="NCBI Taxonomy" id="506608"/>
    <lineage>
        <taxon>Eukaryota</taxon>
        <taxon>Metazoa</taxon>
        <taxon>Ecdysozoa</taxon>
        <taxon>Arthropoda</taxon>
        <taxon>Hexapoda</taxon>
        <taxon>Insecta</taxon>
        <taxon>Pterygota</taxon>
        <taxon>Neoptera</taxon>
        <taxon>Paraneoptera</taxon>
        <taxon>Hemiptera</taxon>
        <taxon>Sternorrhyncha</taxon>
        <taxon>Aphidomorpha</taxon>
        <taxon>Aphidoidea</taxon>
        <taxon>Aphididae</taxon>
        <taxon>Lachninae</taxon>
        <taxon>Cinara</taxon>
    </lineage>
</organism>
<feature type="compositionally biased region" description="Polar residues" evidence="1">
    <location>
        <begin position="1138"/>
        <end position="1154"/>
    </location>
</feature>
<evidence type="ECO:0000313" key="4">
    <source>
        <dbReference type="EMBL" id="VVC44106.1"/>
    </source>
</evidence>
<evidence type="ECO:0000256" key="2">
    <source>
        <dbReference type="SAM" id="Phobius"/>
    </source>
</evidence>
<dbReference type="EMBL" id="CABPRJ010002376">
    <property type="protein sequence ID" value="VVC44106.1"/>
    <property type="molecule type" value="Genomic_DNA"/>
</dbReference>
<dbReference type="OrthoDB" id="6381660at2759"/>
<keyword evidence="2" id="KW-0472">Membrane</keyword>
<feature type="region of interest" description="Disordered" evidence="1">
    <location>
        <begin position="1191"/>
        <end position="1214"/>
    </location>
</feature>
<feature type="region of interest" description="Disordered" evidence="1">
    <location>
        <begin position="1138"/>
        <end position="1161"/>
    </location>
</feature>
<dbReference type="Pfam" id="PF00041">
    <property type="entry name" value="fn3"/>
    <property type="match status" value="2"/>
</dbReference>
<feature type="compositionally biased region" description="Low complexity" evidence="1">
    <location>
        <begin position="1491"/>
        <end position="1501"/>
    </location>
</feature>
<dbReference type="InterPro" id="IPR013783">
    <property type="entry name" value="Ig-like_fold"/>
</dbReference>